<evidence type="ECO:0000313" key="2">
    <source>
        <dbReference type="Proteomes" id="UP000827092"/>
    </source>
</evidence>
<dbReference type="EMBL" id="JAFNEN010000057">
    <property type="protein sequence ID" value="KAG8197264.1"/>
    <property type="molecule type" value="Genomic_DNA"/>
</dbReference>
<keyword evidence="2" id="KW-1185">Reference proteome</keyword>
<dbReference type="AlphaFoldDB" id="A0AAV6VKS0"/>
<dbReference type="Proteomes" id="UP000827092">
    <property type="component" value="Unassembled WGS sequence"/>
</dbReference>
<gene>
    <name evidence="1" type="ORF">JTE90_007512</name>
</gene>
<comment type="caution">
    <text evidence="1">The sequence shown here is derived from an EMBL/GenBank/DDBJ whole genome shotgun (WGS) entry which is preliminary data.</text>
</comment>
<protein>
    <submittedName>
        <fullName evidence="1">Uncharacterized protein</fullName>
    </submittedName>
</protein>
<organism evidence="1 2">
    <name type="scientific">Oedothorax gibbosus</name>
    <dbReference type="NCBI Taxonomy" id="931172"/>
    <lineage>
        <taxon>Eukaryota</taxon>
        <taxon>Metazoa</taxon>
        <taxon>Ecdysozoa</taxon>
        <taxon>Arthropoda</taxon>
        <taxon>Chelicerata</taxon>
        <taxon>Arachnida</taxon>
        <taxon>Araneae</taxon>
        <taxon>Araneomorphae</taxon>
        <taxon>Entelegynae</taxon>
        <taxon>Araneoidea</taxon>
        <taxon>Linyphiidae</taxon>
        <taxon>Erigoninae</taxon>
        <taxon>Oedothorax</taxon>
    </lineage>
</organism>
<proteinExistence type="predicted"/>
<evidence type="ECO:0000313" key="1">
    <source>
        <dbReference type="EMBL" id="KAG8197264.1"/>
    </source>
</evidence>
<sequence>MGRGVHCYLRQTSSRSLAMPRASSVAINGSTFLSRITGWATGDGDRTAHLMLMLFHSVDFLCLVAIRSSTDHLLDGIGVPLNA</sequence>
<name>A0AAV6VKS0_9ARAC</name>
<reference evidence="1 2" key="1">
    <citation type="journal article" date="2022" name="Nat. Ecol. Evol.">
        <title>A masculinizing supergene underlies an exaggerated male reproductive morph in a spider.</title>
        <authorList>
            <person name="Hendrickx F."/>
            <person name="De Corte Z."/>
            <person name="Sonet G."/>
            <person name="Van Belleghem S.M."/>
            <person name="Kostlbacher S."/>
            <person name="Vangestel C."/>
        </authorList>
    </citation>
    <scope>NUCLEOTIDE SEQUENCE [LARGE SCALE GENOMIC DNA]</scope>
    <source>
        <strain evidence="1">W744_W776</strain>
    </source>
</reference>
<accession>A0AAV6VKS0</accession>